<feature type="transmembrane region" description="Helical" evidence="1">
    <location>
        <begin position="12"/>
        <end position="29"/>
    </location>
</feature>
<feature type="transmembrane region" description="Helical" evidence="1">
    <location>
        <begin position="85"/>
        <end position="109"/>
    </location>
</feature>
<evidence type="ECO:0000313" key="3">
    <source>
        <dbReference type="Proteomes" id="UP000823786"/>
    </source>
</evidence>
<organism evidence="2 3">
    <name type="scientific">Rhizobium herbae</name>
    <dbReference type="NCBI Taxonomy" id="508661"/>
    <lineage>
        <taxon>Bacteria</taxon>
        <taxon>Pseudomonadati</taxon>
        <taxon>Pseudomonadota</taxon>
        <taxon>Alphaproteobacteria</taxon>
        <taxon>Hyphomicrobiales</taxon>
        <taxon>Rhizobiaceae</taxon>
        <taxon>Rhizobium/Agrobacterium group</taxon>
        <taxon>Rhizobium</taxon>
    </lineage>
</organism>
<protein>
    <submittedName>
        <fullName evidence="2">Uncharacterized protein</fullName>
    </submittedName>
</protein>
<evidence type="ECO:0000256" key="1">
    <source>
        <dbReference type="SAM" id="Phobius"/>
    </source>
</evidence>
<name>A0ABS4ETI9_9HYPH</name>
<keyword evidence="1" id="KW-0472">Membrane</keyword>
<comment type="caution">
    <text evidence="2">The sequence shown here is derived from an EMBL/GenBank/DDBJ whole genome shotgun (WGS) entry which is preliminary data.</text>
</comment>
<reference evidence="2 3" key="1">
    <citation type="submission" date="2021-03" db="EMBL/GenBank/DDBJ databases">
        <title>Genomic Encyclopedia of Type Strains, Phase IV (KMG-IV): sequencing the most valuable type-strain genomes for metagenomic binning, comparative biology and taxonomic classification.</title>
        <authorList>
            <person name="Goeker M."/>
        </authorList>
    </citation>
    <scope>NUCLEOTIDE SEQUENCE [LARGE SCALE GENOMIC DNA]</scope>
    <source>
        <strain evidence="2 3">DSM 26427</strain>
    </source>
</reference>
<keyword evidence="1" id="KW-1133">Transmembrane helix</keyword>
<gene>
    <name evidence="2" type="ORF">J2Z75_004795</name>
</gene>
<evidence type="ECO:0000313" key="2">
    <source>
        <dbReference type="EMBL" id="MBP1861266.1"/>
    </source>
</evidence>
<dbReference type="Proteomes" id="UP000823786">
    <property type="component" value="Unassembled WGS sequence"/>
</dbReference>
<dbReference type="EMBL" id="JAGGJV010000010">
    <property type="protein sequence ID" value="MBP1861266.1"/>
    <property type="molecule type" value="Genomic_DNA"/>
</dbReference>
<feature type="transmembrane region" description="Helical" evidence="1">
    <location>
        <begin position="121"/>
        <end position="140"/>
    </location>
</feature>
<keyword evidence="3" id="KW-1185">Reference proteome</keyword>
<keyword evidence="1" id="KW-0812">Transmembrane</keyword>
<accession>A0ABS4ETI9</accession>
<feature type="transmembrane region" description="Helical" evidence="1">
    <location>
        <begin position="49"/>
        <end position="73"/>
    </location>
</feature>
<proteinExistence type="predicted"/>
<sequence length="154" mass="16578">MRVERPVDLWEVIYGYILAVPAGFLVWAFTKMLAAGMLPSIPGSAGVLLVFLLPFALAAIMVLGLPFTLAFLWVMRYFGIRSLSVLLLGGAMVPSAAIFFGQSLVSLFSNLTTGRLNPGPLTGLQFETVPAGMIAAYTLYRVSLRPCFEKGIGS</sequence>